<dbReference type="Proteomes" id="UP000705867">
    <property type="component" value="Unassembled WGS sequence"/>
</dbReference>
<dbReference type="EMBL" id="JAIOIV010000141">
    <property type="protein sequence ID" value="MBZ0158208.1"/>
    <property type="molecule type" value="Genomic_DNA"/>
</dbReference>
<organism evidence="2 3">
    <name type="scientific">Candidatus Nitrobium versatile</name>
    <dbReference type="NCBI Taxonomy" id="2884831"/>
    <lineage>
        <taxon>Bacteria</taxon>
        <taxon>Pseudomonadati</taxon>
        <taxon>Nitrospirota</taxon>
        <taxon>Nitrospiria</taxon>
        <taxon>Nitrospirales</taxon>
        <taxon>Nitrospiraceae</taxon>
        <taxon>Candidatus Nitrobium</taxon>
    </lineage>
</organism>
<reference evidence="2" key="1">
    <citation type="journal article" date="2021" name="bioRxiv">
        <title>Unraveling nitrogen, sulfur and carbon metabolic pathways and microbial community transcriptional responses to substrate deprivation and toxicity stresses in a bioreactor mimicking anoxic brackish coastal sediment conditions.</title>
        <authorList>
            <person name="Martins P.D."/>
            <person name="Echeveste M.J."/>
            <person name="Arshad A."/>
            <person name="Kurth J."/>
            <person name="Ouboter H."/>
            <person name="Jetten M.S.M."/>
            <person name="Welte C.U."/>
        </authorList>
    </citation>
    <scope>NUCLEOTIDE SEQUENCE</scope>
    <source>
        <strain evidence="2">MAG_39</strain>
    </source>
</reference>
<dbReference type="EMBL" id="JAIOIV010000112">
    <property type="protein sequence ID" value="MBZ0157360.1"/>
    <property type="molecule type" value="Genomic_DNA"/>
</dbReference>
<evidence type="ECO:0000313" key="2">
    <source>
        <dbReference type="EMBL" id="MBZ0158208.1"/>
    </source>
</evidence>
<accession>A0A953M3B2</accession>
<sequence length="84" mass="8743">LLKQDRETVDAISCVSPAIIELLCAGACSMDVVVCACMAVARGMDPKEAAEKATEAANVIMALPSPSLKKAAQMTADIMKGLDF</sequence>
<dbReference type="AlphaFoldDB" id="A0A953M3B2"/>
<gene>
    <name evidence="1" type="ORF">K8I29_14265</name>
    <name evidence="2" type="ORF">K8I29_18585</name>
</gene>
<evidence type="ECO:0000313" key="3">
    <source>
        <dbReference type="Proteomes" id="UP000705867"/>
    </source>
</evidence>
<evidence type="ECO:0000313" key="1">
    <source>
        <dbReference type="EMBL" id="MBZ0157360.1"/>
    </source>
</evidence>
<reference evidence="2" key="2">
    <citation type="submission" date="2021-08" db="EMBL/GenBank/DDBJ databases">
        <authorList>
            <person name="Dalcin Martins P."/>
        </authorList>
    </citation>
    <scope>NUCLEOTIDE SEQUENCE</scope>
    <source>
        <strain evidence="2">MAG_39</strain>
    </source>
</reference>
<protein>
    <submittedName>
        <fullName evidence="2">Uncharacterized protein</fullName>
    </submittedName>
</protein>
<name>A0A953M3B2_9BACT</name>
<comment type="caution">
    <text evidence="2">The sequence shown here is derived from an EMBL/GenBank/DDBJ whole genome shotgun (WGS) entry which is preliminary data.</text>
</comment>
<proteinExistence type="predicted"/>
<feature type="non-terminal residue" evidence="2">
    <location>
        <position position="1"/>
    </location>
</feature>